<dbReference type="InterPro" id="IPR001138">
    <property type="entry name" value="Zn2Cys6_DnaBD"/>
</dbReference>
<dbReference type="PANTHER" id="PTHR47657">
    <property type="entry name" value="STEROL REGULATORY ELEMENT-BINDING PROTEIN ECM22"/>
    <property type="match status" value="1"/>
</dbReference>
<gene>
    <name evidence="4" type="ORF">SODALDRAFT_189370</name>
</gene>
<name>A0A3N2PRN3_SODAK</name>
<evidence type="ECO:0000313" key="5">
    <source>
        <dbReference type="Proteomes" id="UP000272025"/>
    </source>
</evidence>
<dbReference type="Pfam" id="PF00172">
    <property type="entry name" value="Zn_clus"/>
    <property type="match status" value="1"/>
</dbReference>
<dbReference type="SMART" id="SM00066">
    <property type="entry name" value="GAL4"/>
    <property type="match status" value="1"/>
</dbReference>
<sequence>MESSSQSRKNAARRSHRKVRTGCKMCKTRKIKCDETMPQCQNCVRYGAKCDITERVSSLPHHRQTPDASAHDSDSAFSFNSPPAAPSGGPHAGPPSLNMLDLELLYHWSTTTSRTITEDPFIQEFWRSNAVQLALRRDHVMRGILALSALHLAQLCPSREAEFLHRSVVHHEGAARRAMTLMPLVESTQDQELADSLFVFSVLTMYYGQSPVSPLLSSSLLPQLNTPKAIANSEDPSGPILLVGTGDTAQDWMVLFKGVSHLATITKVGRDPNNILYPFINNARKRSRALQAPKPHPYLDLLRARLAATPLHPRLRAIYDHTVDQLHKQFSAFYLAPAPSSPPSSPALTPAPRPALTATADRRQNGDGGGGGVGVGGGGSLDRDILDIFIWVSSVSDNFMPLLRHAPSQETLAIFSYFCMLPKRLPRRWWLNRWADSLKIRTYELLDTEHRTWVVEPTTWADANKRNKASRSAESGIAT</sequence>
<evidence type="ECO:0000313" key="4">
    <source>
        <dbReference type="EMBL" id="ROT37148.1"/>
    </source>
</evidence>
<evidence type="ECO:0000256" key="2">
    <source>
        <dbReference type="SAM" id="MobiDB-lite"/>
    </source>
</evidence>
<dbReference type="Gene3D" id="4.10.240.10">
    <property type="entry name" value="Zn(2)-C6 fungal-type DNA-binding domain"/>
    <property type="match status" value="1"/>
</dbReference>
<dbReference type="Proteomes" id="UP000272025">
    <property type="component" value="Unassembled WGS sequence"/>
</dbReference>
<dbReference type="GO" id="GO:0008270">
    <property type="term" value="F:zinc ion binding"/>
    <property type="evidence" value="ECO:0007669"/>
    <property type="project" value="InterPro"/>
</dbReference>
<dbReference type="SUPFAM" id="SSF57701">
    <property type="entry name" value="Zn2/Cys6 DNA-binding domain"/>
    <property type="match status" value="1"/>
</dbReference>
<reference evidence="4 5" key="1">
    <citation type="journal article" date="2018" name="Mol. Ecol.">
        <title>The obligate alkalophilic soda-lake fungus Sodiomyces alkalinus has shifted to a protein diet.</title>
        <authorList>
            <person name="Grum-Grzhimaylo A.A."/>
            <person name="Falkoski D.L."/>
            <person name="van den Heuvel J."/>
            <person name="Valero-Jimenez C.A."/>
            <person name="Min B."/>
            <person name="Choi I.G."/>
            <person name="Lipzen A."/>
            <person name="Daum C.G."/>
            <person name="Aanen D.K."/>
            <person name="Tsang A."/>
            <person name="Henrissat B."/>
            <person name="Bilanenko E.N."/>
            <person name="de Vries R.P."/>
            <person name="van Kan J.A.L."/>
            <person name="Grigoriev I.V."/>
            <person name="Debets A.J.M."/>
        </authorList>
    </citation>
    <scope>NUCLEOTIDE SEQUENCE [LARGE SCALE GENOMIC DNA]</scope>
    <source>
        <strain evidence="4 5">F11</strain>
    </source>
</reference>
<dbReference type="GO" id="GO:0000981">
    <property type="term" value="F:DNA-binding transcription factor activity, RNA polymerase II-specific"/>
    <property type="evidence" value="ECO:0007669"/>
    <property type="project" value="InterPro"/>
</dbReference>
<dbReference type="InterPro" id="IPR052400">
    <property type="entry name" value="Zn2-C6_fungal_TF"/>
</dbReference>
<dbReference type="PROSITE" id="PS50048">
    <property type="entry name" value="ZN2_CY6_FUNGAL_2"/>
    <property type="match status" value="1"/>
</dbReference>
<accession>A0A3N2PRN3</accession>
<dbReference type="OrthoDB" id="10265322at2759"/>
<dbReference type="AlphaFoldDB" id="A0A3N2PRN3"/>
<evidence type="ECO:0000259" key="3">
    <source>
        <dbReference type="PROSITE" id="PS50048"/>
    </source>
</evidence>
<keyword evidence="5" id="KW-1185">Reference proteome</keyword>
<dbReference type="GeneID" id="39575599"/>
<keyword evidence="1" id="KW-0539">Nucleus</keyword>
<organism evidence="4 5">
    <name type="scientific">Sodiomyces alkalinus (strain CBS 110278 / VKM F-3762 / F11)</name>
    <name type="common">Alkaliphilic filamentous fungus</name>
    <dbReference type="NCBI Taxonomy" id="1314773"/>
    <lineage>
        <taxon>Eukaryota</taxon>
        <taxon>Fungi</taxon>
        <taxon>Dikarya</taxon>
        <taxon>Ascomycota</taxon>
        <taxon>Pezizomycotina</taxon>
        <taxon>Sordariomycetes</taxon>
        <taxon>Hypocreomycetidae</taxon>
        <taxon>Glomerellales</taxon>
        <taxon>Plectosphaerellaceae</taxon>
        <taxon>Sodiomyces</taxon>
    </lineage>
</organism>
<dbReference type="STRING" id="1314773.A0A3N2PRN3"/>
<dbReference type="RefSeq" id="XP_028464954.1">
    <property type="nucleotide sequence ID" value="XM_028607121.1"/>
</dbReference>
<dbReference type="CDD" id="cd00067">
    <property type="entry name" value="GAL4"/>
    <property type="match status" value="1"/>
</dbReference>
<evidence type="ECO:0000256" key="1">
    <source>
        <dbReference type="ARBA" id="ARBA00023242"/>
    </source>
</evidence>
<dbReference type="InterPro" id="IPR036864">
    <property type="entry name" value="Zn2-C6_fun-type_DNA-bd_sf"/>
</dbReference>
<protein>
    <recommendedName>
        <fullName evidence="3">Zn(2)-C6 fungal-type domain-containing protein</fullName>
    </recommendedName>
</protein>
<dbReference type="EMBL" id="ML119057">
    <property type="protein sequence ID" value="ROT37148.1"/>
    <property type="molecule type" value="Genomic_DNA"/>
</dbReference>
<dbReference type="PANTHER" id="PTHR47657:SF7">
    <property type="entry name" value="STEROL REGULATORY ELEMENT-BINDING PROTEIN ECM22"/>
    <property type="match status" value="1"/>
</dbReference>
<dbReference type="PROSITE" id="PS00463">
    <property type="entry name" value="ZN2_CY6_FUNGAL_1"/>
    <property type="match status" value="1"/>
</dbReference>
<feature type="domain" description="Zn(2)-C6 fungal-type" evidence="3">
    <location>
        <begin position="22"/>
        <end position="52"/>
    </location>
</feature>
<feature type="region of interest" description="Disordered" evidence="2">
    <location>
        <begin position="61"/>
        <end position="94"/>
    </location>
</feature>
<proteinExistence type="predicted"/>